<evidence type="ECO:0000259" key="7">
    <source>
        <dbReference type="PROSITE" id="PS50157"/>
    </source>
</evidence>
<dbReference type="GO" id="GO:0000978">
    <property type="term" value="F:RNA polymerase II cis-regulatory region sequence-specific DNA binding"/>
    <property type="evidence" value="ECO:0007669"/>
    <property type="project" value="TreeGrafter"/>
</dbReference>
<dbReference type="InterPro" id="IPR013087">
    <property type="entry name" value="Znf_C2H2_type"/>
</dbReference>
<dbReference type="Gene3D" id="3.30.160.60">
    <property type="entry name" value="Classic Zinc Finger"/>
    <property type="match status" value="7"/>
</dbReference>
<dbReference type="FunFam" id="3.30.160.60:FF:000072">
    <property type="entry name" value="zinc finger protein 143 isoform X1"/>
    <property type="match status" value="1"/>
</dbReference>
<keyword evidence="4" id="KW-0862">Zinc</keyword>
<evidence type="ECO:0000256" key="5">
    <source>
        <dbReference type="PROSITE-ProRule" id="PRU00042"/>
    </source>
</evidence>
<proteinExistence type="predicted"/>
<gene>
    <name evidence="8" type="ORF">ACA1_096370</name>
</gene>
<feature type="compositionally biased region" description="Acidic residues" evidence="6">
    <location>
        <begin position="29"/>
        <end position="60"/>
    </location>
</feature>
<feature type="domain" description="C2H2-type" evidence="7">
    <location>
        <begin position="359"/>
        <end position="386"/>
    </location>
</feature>
<organism evidence="8 9">
    <name type="scientific">Acanthamoeba castellanii (strain ATCC 30010 / Neff)</name>
    <dbReference type="NCBI Taxonomy" id="1257118"/>
    <lineage>
        <taxon>Eukaryota</taxon>
        <taxon>Amoebozoa</taxon>
        <taxon>Discosea</taxon>
        <taxon>Longamoebia</taxon>
        <taxon>Centramoebida</taxon>
        <taxon>Acanthamoebidae</taxon>
        <taxon>Acanthamoeba</taxon>
    </lineage>
</organism>
<name>L8GL87_ACACF</name>
<sequence length="417" mass="46250">MEVACEVAVEERDFSPAPTEVDYYGAIDPFDEESAESESESEDDSSADYEDGEADSEDEWILNTPQPLPTPPTAPVDEVEELRKRWARASVRRRFRCEHEHCEKAFKTGSDLKRHMLIHAQVRQFGCEHCEKRFMRRQDLKRHLVTHLAAPAPRSASSDDQQLVETSIAVVASASAPPPPPVIVDEATGQRRFVCTYPGCDKTFTLNQNLKRHRKVIHKDTTTTTSSSSSSEEERQAATISTTTSSSSGVVVIDEATGQQRFACTYPGCGQTYSHRPNLTRHRKSAHKDTTASATSSSSSSSSGEDERPRPPSPATSTGVIVQDEATGRFVCDFVGCDKTFTLRNNLARHRRTHQGASYQCPECDKSYTQSGDLKRHLSIHSGERPFACHLCEQAFRQKAHLAAHLRSKAHASSLSL</sequence>
<feature type="domain" description="C2H2-type" evidence="7">
    <location>
        <begin position="193"/>
        <end position="223"/>
    </location>
</feature>
<evidence type="ECO:0000256" key="1">
    <source>
        <dbReference type="ARBA" id="ARBA00022723"/>
    </source>
</evidence>
<feature type="domain" description="C2H2-type" evidence="7">
    <location>
        <begin position="125"/>
        <end position="152"/>
    </location>
</feature>
<keyword evidence="2" id="KW-0677">Repeat</keyword>
<feature type="region of interest" description="Disordered" evidence="6">
    <location>
        <begin position="1"/>
        <end position="75"/>
    </location>
</feature>
<dbReference type="OrthoDB" id="24548at2759"/>
<dbReference type="OMA" id="YHTMQQH"/>
<dbReference type="Proteomes" id="UP000011083">
    <property type="component" value="Unassembled WGS sequence"/>
</dbReference>
<dbReference type="VEuPathDB" id="AmoebaDB:ACA1_096370"/>
<dbReference type="AlphaFoldDB" id="L8GL87"/>
<dbReference type="SUPFAM" id="SSF57667">
    <property type="entry name" value="beta-beta-alpha zinc fingers"/>
    <property type="match status" value="5"/>
</dbReference>
<dbReference type="FunFam" id="3.30.160.60:FF:000125">
    <property type="entry name" value="Putative zinc finger protein 143"/>
    <property type="match status" value="1"/>
</dbReference>
<keyword evidence="1" id="KW-0479">Metal-binding</keyword>
<dbReference type="KEGG" id="acan:ACA1_096370"/>
<evidence type="ECO:0000256" key="4">
    <source>
        <dbReference type="ARBA" id="ARBA00022833"/>
    </source>
</evidence>
<dbReference type="STRING" id="1257118.L8GL87"/>
<dbReference type="EMBL" id="KB008103">
    <property type="protein sequence ID" value="ELR12966.1"/>
    <property type="molecule type" value="Genomic_DNA"/>
</dbReference>
<evidence type="ECO:0000256" key="6">
    <source>
        <dbReference type="SAM" id="MobiDB-lite"/>
    </source>
</evidence>
<feature type="domain" description="C2H2-type" evidence="7">
    <location>
        <begin position="95"/>
        <end position="124"/>
    </location>
</feature>
<dbReference type="SMART" id="SM00355">
    <property type="entry name" value="ZnF_C2H2"/>
    <property type="match status" value="7"/>
</dbReference>
<evidence type="ECO:0000313" key="8">
    <source>
        <dbReference type="EMBL" id="ELR12966.1"/>
    </source>
</evidence>
<dbReference type="FunFam" id="3.30.160.60:FF:000624">
    <property type="entry name" value="zinc finger protein 697"/>
    <property type="match status" value="1"/>
</dbReference>
<feature type="region of interest" description="Disordered" evidence="6">
    <location>
        <begin position="275"/>
        <end position="321"/>
    </location>
</feature>
<evidence type="ECO:0000256" key="3">
    <source>
        <dbReference type="ARBA" id="ARBA00022771"/>
    </source>
</evidence>
<dbReference type="InterPro" id="IPR036236">
    <property type="entry name" value="Znf_C2H2_sf"/>
</dbReference>
<dbReference type="PROSITE" id="PS50157">
    <property type="entry name" value="ZINC_FINGER_C2H2_2"/>
    <property type="match status" value="7"/>
</dbReference>
<evidence type="ECO:0000313" key="9">
    <source>
        <dbReference type="Proteomes" id="UP000011083"/>
    </source>
</evidence>
<reference evidence="8 9" key="1">
    <citation type="journal article" date="2013" name="Genome Biol.">
        <title>Genome of Acanthamoeba castellanii highlights extensive lateral gene transfer and early evolution of tyrosine kinase signaling.</title>
        <authorList>
            <person name="Clarke M."/>
            <person name="Lohan A.J."/>
            <person name="Liu B."/>
            <person name="Lagkouvardos I."/>
            <person name="Roy S."/>
            <person name="Zafar N."/>
            <person name="Bertelli C."/>
            <person name="Schilde C."/>
            <person name="Kianianmomeni A."/>
            <person name="Burglin T.R."/>
            <person name="Frech C."/>
            <person name="Turcotte B."/>
            <person name="Kopec K.O."/>
            <person name="Synnott J.M."/>
            <person name="Choo C."/>
            <person name="Paponov I."/>
            <person name="Finkler A."/>
            <person name="Soon Heng Tan C."/>
            <person name="Hutchins A.P."/>
            <person name="Weinmeier T."/>
            <person name="Rattei T."/>
            <person name="Chu J.S."/>
            <person name="Gimenez G."/>
            <person name="Irimia M."/>
            <person name="Rigden D.J."/>
            <person name="Fitzpatrick D.A."/>
            <person name="Lorenzo-Morales J."/>
            <person name="Bateman A."/>
            <person name="Chiu C.H."/>
            <person name="Tang P."/>
            <person name="Hegemann P."/>
            <person name="Fromm H."/>
            <person name="Raoult D."/>
            <person name="Greub G."/>
            <person name="Miranda-Saavedra D."/>
            <person name="Chen N."/>
            <person name="Nash P."/>
            <person name="Ginger M.L."/>
            <person name="Horn M."/>
            <person name="Schaap P."/>
            <person name="Caler L."/>
            <person name="Loftus B."/>
        </authorList>
    </citation>
    <scope>NUCLEOTIDE SEQUENCE [LARGE SCALE GENOMIC DNA]</scope>
    <source>
        <strain evidence="8 9">Neff</strain>
    </source>
</reference>
<dbReference type="RefSeq" id="XP_004334979.1">
    <property type="nucleotide sequence ID" value="XM_004334931.1"/>
</dbReference>
<feature type="region of interest" description="Disordered" evidence="6">
    <location>
        <begin position="217"/>
        <end position="247"/>
    </location>
</feature>
<dbReference type="Pfam" id="PF00096">
    <property type="entry name" value="zf-C2H2"/>
    <property type="match status" value="7"/>
</dbReference>
<dbReference type="GO" id="GO:0008270">
    <property type="term" value="F:zinc ion binding"/>
    <property type="evidence" value="ECO:0007669"/>
    <property type="project" value="UniProtKB-KW"/>
</dbReference>
<evidence type="ECO:0000256" key="2">
    <source>
        <dbReference type="ARBA" id="ARBA00022737"/>
    </source>
</evidence>
<dbReference type="PANTHER" id="PTHR23235:SF120">
    <property type="entry name" value="KRUPPEL-LIKE FACTOR 15"/>
    <property type="match status" value="1"/>
</dbReference>
<feature type="domain" description="C2H2-type" evidence="7">
    <location>
        <begin position="387"/>
        <end position="416"/>
    </location>
</feature>
<accession>L8GL87</accession>
<dbReference type="PANTHER" id="PTHR23235">
    <property type="entry name" value="KRUEPPEL-LIKE TRANSCRIPTION FACTOR"/>
    <property type="match status" value="1"/>
</dbReference>
<dbReference type="FunFam" id="3.30.160.60:FF:002343">
    <property type="entry name" value="Zinc finger protein 33A"/>
    <property type="match status" value="1"/>
</dbReference>
<protein>
    <submittedName>
        <fullName evidence="8">Zinc finger, c2h2 type domain containing protein</fullName>
    </submittedName>
</protein>
<keyword evidence="3 5" id="KW-0863">Zinc-finger</keyword>
<feature type="domain" description="C2H2-type" evidence="7">
    <location>
        <begin position="330"/>
        <end position="359"/>
    </location>
</feature>
<keyword evidence="9" id="KW-1185">Reference proteome</keyword>
<dbReference type="GO" id="GO:0000981">
    <property type="term" value="F:DNA-binding transcription factor activity, RNA polymerase II-specific"/>
    <property type="evidence" value="ECO:0007669"/>
    <property type="project" value="TreeGrafter"/>
</dbReference>
<dbReference type="PROSITE" id="PS00028">
    <property type="entry name" value="ZINC_FINGER_C2H2_1"/>
    <property type="match status" value="7"/>
</dbReference>
<feature type="compositionally biased region" description="Low complexity" evidence="6">
    <location>
        <begin position="291"/>
        <end position="303"/>
    </location>
</feature>
<dbReference type="GeneID" id="14913117"/>
<feature type="domain" description="C2H2-type" evidence="7">
    <location>
        <begin position="262"/>
        <end position="292"/>
    </location>
</feature>